<dbReference type="SUPFAM" id="SSF51430">
    <property type="entry name" value="NAD(P)-linked oxidoreductase"/>
    <property type="match status" value="1"/>
</dbReference>
<dbReference type="GO" id="GO:0016616">
    <property type="term" value="F:oxidoreductase activity, acting on the CH-OH group of donors, NAD or NADP as acceptor"/>
    <property type="evidence" value="ECO:0007669"/>
    <property type="project" value="UniProtKB-ARBA"/>
</dbReference>
<dbReference type="Proteomes" id="UP001199296">
    <property type="component" value="Unassembled WGS sequence"/>
</dbReference>
<dbReference type="PRINTS" id="PR00069">
    <property type="entry name" value="ALDKETRDTASE"/>
</dbReference>
<reference evidence="8 9" key="1">
    <citation type="submission" date="2021-10" db="EMBL/GenBank/DDBJ databases">
        <authorList>
            <person name="Grouzdev D.S."/>
            <person name="Pantiukh K.S."/>
            <person name="Krutkina M.S."/>
        </authorList>
    </citation>
    <scope>NUCLEOTIDE SEQUENCE [LARGE SCALE GENOMIC DNA]</scope>
    <source>
        <strain evidence="8 9">Z-7514</strain>
    </source>
</reference>
<dbReference type="InterPro" id="IPR020471">
    <property type="entry name" value="AKR"/>
</dbReference>
<dbReference type="InterPro" id="IPR036812">
    <property type="entry name" value="NAD(P)_OxRdtase_dom_sf"/>
</dbReference>
<feature type="domain" description="NADP-dependent oxidoreductase" evidence="7">
    <location>
        <begin position="15"/>
        <end position="256"/>
    </location>
</feature>
<dbReference type="Pfam" id="PF00248">
    <property type="entry name" value="Aldo_ket_red"/>
    <property type="match status" value="1"/>
</dbReference>
<evidence type="ECO:0000256" key="2">
    <source>
        <dbReference type="ARBA" id="ARBA00022857"/>
    </source>
</evidence>
<accession>A0AAW4X1Q7</accession>
<feature type="site" description="Lowers pKa of active site Tyr" evidence="6">
    <location>
        <position position="72"/>
    </location>
</feature>
<dbReference type="InterPro" id="IPR023210">
    <property type="entry name" value="NADP_OxRdtase_dom"/>
</dbReference>
<evidence type="ECO:0000256" key="3">
    <source>
        <dbReference type="ARBA" id="ARBA00023002"/>
    </source>
</evidence>
<dbReference type="RefSeq" id="WP_229346408.1">
    <property type="nucleotide sequence ID" value="NZ_JAJFAT010000015.1"/>
</dbReference>
<proteinExistence type="inferred from homology"/>
<evidence type="ECO:0000256" key="1">
    <source>
        <dbReference type="ARBA" id="ARBA00007905"/>
    </source>
</evidence>
<sequence>MIKKKKLITGQEIPEIGFGTWDIAEEDVGEALSIALEAGYNHIDTAEGYKNEAGIGRVIEDYEREKLFLTSKVLPKNLYYDQLIEAAERSIAKLGVDYLDLYLIHWPNPAVSLRESLAAMNKLYQKGLLKSIGVSNFSVYQLLFALKLSEAPIAVNQVEFHPYYYQKELLKFCNDNDILVTASAPLARTKVLSDPLIKGLAEKYDKSAAQIVLKWELAKGVVPLPKSTSAAHIKANLELYGWEVEKADLEKIDQLEDQEKVYMISLDSETYGIRS</sequence>
<name>A0AAW4X1Q7_9FIRM</name>
<comment type="caution">
    <text evidence="8">The sequence shown here is derived from an EMBL/GenBank/DDBJ whole genome shotgun (WGS) entry which is preliminary data.</text>
</comment>
<protein>
    <submittedName>
        <fullName evidence="8">Aldo/keto reductase</fullName>
    </submittedName>
</protein>
<dbReference type="FunFam" id="3.20.20.100:FF:000002">
    <property type="entry name" value="2,5-diketo-D-gluconic acid reductase A"/>
    <property type="match status" value="1"/>
</dbReference>
<feature type="binding site" evidence="5">
    <location>
        <position position="105"/>
    </location>
    <ligand>
        <name>substrate</name>
    </ligand>
</feature>
<dbReference type="PIRSF" id="PIRSF000097">
    <property type="entry name" value="AKR"/>
    <property type="match status" value="1"/>
</dbReference>
<evidence type="ECO:0000313" key="8">
    <source>
        <dbReference type="EMBL" id="MCC3145707.1"/>
    </source>
</evidence>
<keyword evidence="2" id="KW-0521">NADP</keyword>
<dbReference type="PANTHER" id="PTHR43827">
    <property type="entry name" value="2,5-DIKETO-D-GLUCONIC ACID REDUCTASE"/>
    <property type="match status" value="1"/>
</dbReference>
<feature type="active site" description="Proton donor" evidence="4">
    <location>
        <position position="49"/>
    </location>
</feature>
<comment type="similarity">
    <text evidence="1">Belongs to the aldo/keto reductase family.</text>
</comment>
<dbReference type="AlphaFoldDB" id="A0AAW4X1Q7"/>
<evidence type="ECO:0000256" key="4">
    <source>
        <dbReference type="PIRSR" id="PIRSR000097-1"/>
    </source>
</evidence>
<gene>
    <name evidence="8" type="ORF">LJ207_10265</name>
</gene>
<keyword evidence="9" id="KW-1185">Reference proteome</keyword>
<keyword evidence="3" id="KW-0560">Oxidoreductase</keyword>
<evidence type="ECO:0000256" key="6">
    <source>
        <dbReference type="PIRSR" id="PIRSR000097-3"/>
    </source>
</evidence>
<organism evidence="8 9">
    <name type="scientific">Halanaerobium polyolivorans</name>
    <dbReference type="NCBI Taxonomy" id="2886943"/>
    <lineage>
        <taxon>Bacteria</taxon>
        <taxon>Bacillati</taxon>
        <taxon>Bacillota</taxon>
        <taxon>Clostridia</taxon>
        <taxon>Halanaerobiales</taxon>
        <taxon>Halanaerobiaceae</taxon>
        <taxon>Halanaerobium</taxon>
    </lineage>
</organism>
<evidence type="ECO:0000313" key="9">
    <source>
        <dbReference type="Proteomes" id="UP001199296"/>
    </source>
</evidence>
<dbReference type="Gene3D" id="3.20.20.100">
    <property type="entry name" value="NADP-dependent oxidoreductase domain"/>
    <property type="match status" value="1"/>
</dbReference>
<dbReference type="PANTHER" id="PTHR43827:SF3">
    <property type="entry name" value="NADP-DEPENDENT OXIDOREDUCTASE DOMAIN-CONTAINING PROTEIN"/>
    <property type="match status" value="1"/>
</dbReference>
<evidence type="ECO:0000259" key="7">
    <source>
        <dbReference type="Pfam" id="PF00248"/>
    </source>
</evidence>
<evidence type="ECO:0000256" key="5">
    <source>
        <dbReference type="PIRSR" id="PIRSR000097-2"/>
    </source>
</evidence>
<dbReference type="EMBL" id="JAJFAT010000015">
    <property type="protein sequence ID" value="MCC3145707.1"/>
    <property type="molecule type" value="Genomic_DNA"/>
</dbReference>